<organism evidence="1 2">
    <name type="scientific">Ajellomyces capsulatus (strain H88)</name>
    <name type="common">Darling's disease fungus</name>
    <name type="synonym">Histoplasma capsulatum</name>
    <dbReference type="NCBI Taxonomy" id="544711"/>
    <lineage>
        <taxon>Eukaryota</taxon>
        <taxon>Fungi</taxon>
        <taxon>Dikarya</taxon>
        <taxon>Ascomycota</taxon>
        <taxon>Pezizomycotina</taxon>
        <taxon>Eurotiomycetes</taxon>
        <taxon>Eurotiomycetidae</taxon>
        <taxon>Onygenales</taxon>
        <taxon>Ajellomycetaceae</taxon>
        <taxon>Histoplasma</taxon>
    </lineage>
</organism>
<gene>
    <name evidence="1" type="ORF">I7I53_07471</name>
</gene>
<evidence type="ECO:0000313" key="1">
    <source>
        <dbReference type="EMBL" id="QSS51985.1"/>
    </source>
</evidence>
<protein>
    <submittedName>
        <fullName evidence="1">Uncharacterized protein</fullName>
    </submittedName>
</protein>
<dbReference type="Proteomes" id="UP000663419">
    <property type="component" value="Chromosome 2"/>
</dbReference>
<dbReference type="VEuPathDB" id="FungiDB:I7I53_07471"/>
<name>A0A8A1LGD0_AJEC8</name>
<reference evidence="1" key="1">
    <citation type="submission" date="2021-01" db="EMBL/GenBank/DDBJ databases">
        <title>Chromosome-level genome assembly of a human fungal pathogen reveals clustering of transcriptionally co-regulated genes.</title>
        <authorList>
            <person name="Voorhies M."/>
            <person name="Cohen S."/>
            <person name="Shea T.P."/>
            <person name="Petrus S."/>
            <person name="Munoz J.F."/>
            <person name="Poplawski S."/>
            <person name="Goldman W.E."/>
            <person name="Michael T."/>
            <person name="Cuomo C.A."/>
            <person name="Sil A."/>
            <person name="Beyhan S."/>
        </authorList>
    </citation>
    <scope>NUCLEOTIDE SEQUENCE</scope>
    <source>
        <strain evidence="1">H88</strain>
    </source>
</reference>
<sequence>MKCLRLLSAVDCEYATQYTEHVRVIFGPEVSVHLFSSGGMLVRGGISFGLPSTNKCVMPSNEFFSFLFFLFFLFSFSF</sequence>
<evidence type="ECO:0000313" key="2">
    <source>
        <dbReference type="Proteomes" id="UP000663419"/>
    </source>
</evidence>
<accession>A0A8A1LGD0</accession>
<dbReference type="EMBL" id="CP069103">
    <property type="protein sequence ID" value="QSS51985.1"/>
    <property type="molecule type" value="Genomic_DNA"/>
</dbReference>
<proteinExistence type="predicted"/>
<dbReference type="AlphaFoldDB" id="A0A8A1LGD0"/>